<sequence length="198" mass="21538">MVEHCNDPFVKKAQKAGYRSRSAYKLLEIDQRDGLFRRGDTVVDLGAAPGGWSQVATEQIGEEGRVIAIDVLPIDPIPGVVTLKGDMRDRRMQDRITELLAGNSAQVVISDMAPNITGSNVLDQPKILQVAESALESGIRFLVPGGHFLVKIFQGEGFDAFVRAVQHSFAKTRVRKPKASRASSREVYILGLGLLPGA</sequence>
<dbReference type="InterPro" id="IPR050082">
    <property type="entry name" value="RNA_methyltr_RlmE"/>
</dbReference>
<evidence type="ECO:0000313" key="14">
    <source>
        <dbReference type="EMBL" id="VFK13342.1"/>
    </source>
</evidence>
<dbReference type="PANTHER" id="PTHR10920">
    <property type="entry name" value="RIBOSOMAL RNA METHYLTRANSFERASE"/>
    <property type="match status" value="1"/>
</dbReference>
<feature type="binding site" evidence="11">
    <location>
        <position position="50"/>
    </location>
    <ligand>
        <name>S-adenosyl-L-methionine</name>
        <dbReference type="ChEBI" id="CHEBI:59789"/>
    </ligand>
</feature>
<dbReference type="InterPro" id="IPR015507">
    <property type="entry name" value="rRNA-MeTfrase_E"/>
</dbReference>
<evidence type="ECO:0000256" key="7">
    <source>
        <dbReference type="ARBA" id="ARBA00041129"/>
    </source>
</evidence>
<evidence type="ECO:0000256" key="12">
    <source>
        <dbReference type="PIRSR" id="PIRSR005461-1"/>
    </source>
</evidence>
<dbReference type="PIRSF" id="PIRSF005461">
    <property type="entry name" value="23S_rRNA_mtase"/>
    <property type="match status" value="1"/>
</dbReference>
<gene>
    <name evidence="11" type="primary">rlmE</name>
    <name evidence="11" type="synonym">ftsJ</name>
    <name evidence="11" type="synonym">rrmJ</name>
    <name evidence="14" type="ORF">BECKLFY1418C_GA0070996_10036</name>
</gene>
<protein>
    <recommendedName>
        <fullName evidence="7 11">Ribosomal RNA large subunit methyltransferase E</fullName>
        <ecNumber evidence="6 11">2.1.1.166</ecNumber>
    </recommendedName>
    <alternativeName>
        <fullName evidence="9 11">23S rRNA Um2552 methyltransferase</fullName>
    </alternativeName>
    <alternativeName>
        <fullName evidence="8 11">rRNA (uridine-2'-O-)-methyltransferase</fullName>
    </alternativeName>
</protein>
<dbReference type="PANTHER" id="PTHR10920:SF18">
    <property type="entry name" value="RRNA METHYLTRANSFERASE 2, MITOCHONDRIAL"/>
    <property type="match status" value="1"/>
</dbReference>
<dbReference type="GO" id="GO:0005737">
    <property type="term" value="C:cytoplasm"/>
    <property type="evidence" value="ECO:0007669"/>
    <property type="project" value="UniProtKB-SubCell"/>
</dbReference>
<reference evidence="14" key="1">
    <citation type="submission" date="2019-02" db="EMBL/GenBank/DDBJ databases">
        <authorList>
            <person name="Gruber-Vodicka R. H."/>
            <person name="Seah K. B. B."/>
        </authorList>
    </citation>
    <scope>NUCLEOTIDE SEQUENCE</scope>
    <source>
        <strain evidence="14">BECK_BY7</strain>
    </source>
</reference>
<evidence type="ECO:0000256" key="1">
    <source>
        <dbReference type="ARBA" id="ARBA00022552"/>
    </source>
</evidence>
<dbReference type="SUPFAM" id="SSF53335">
    <property type="entry name" value="S-adenosyl-L-methionine-dependent methyltransferases"/>
    <property type="match status" value="1"/>
</dbReference>
<keyword evidence="4 11" id="KW-0949">S-adenosyl-L-methionine</keyword>
<dbReference type="Gene3D" id="3.40.50.150">
    <property type="entry name" value="Vaccinia Virus protein VP39"/>
    <property type="match status" value="1"/>
</dbReference>
<keyword evidence="1 11" id="KW-0698">rRNA processing</keyword>
<dbReference type="InterPro" id="IPR029063">
    <property type="entry name" value="SAM-dependent_MTases_sf"/>
</dbReference>
<comment type="function">
    <text evidence="5 11">Specifically methylates the uridine in position 2552 of 23S rRNA at the 2'-O position of the ribose in the fully assembled 50S ribosomal subunit.</text>
</comment>
<comment type="catalytic activity">
    <reaction evidence="10 11">
        <text>uridine(2552) in 23S rRNA + S-adenosyl-L-methionine = 2'-O-methyluridine(2552) in 23S rRNA + S-adenosyl-L-homocysteine + H(+)</text>
        <dbReference type="Rhea" id="RHEA:42720"/>
        <dbReference type="Rhea" id="RHEA-COMP:10202"/>
        <dbReference type="Rhea" id="RHEA-COMP:10203"/>
        <dbReference type="ChEBI" id="CHEBI:15378"/>
        <dbReference type="ChEBI" id="CHEBI:57856"/>
        <dbReference type="ChEBI" id="CHEBI:59789"/>
        <dbReference type="ChEBI" id="CHEBI:65315"/>
        <dbReference type="ChEBI" id="CHEBI:74478"/>
        <dbReference type="EC" id="2.1.1.166"/>
    </reaction>
</comment>
<keyword evidence="3 11" id="KW-0808">Transferase</keyword>
<dbReference type="AlphaFoldDB" id="A0A450W8F7"/>
<evidence type="ECO:0000256" key="8">
    <source>
        <dbReference type="ARBA" id="ARBA00041995"/>
    </source>
</evidence>
<feature type="binding site" evidence="11">
    <location>
        <position position="52"/>
    </location>
    <ligand>
        <name>S-adenosyl-L-methionine</name>
        <dbReference type="ChEBI" id="CHEBI:59789"/>
    </ligand>
</feature>
<dbReference type="GO" id="GO:0008650">
    <property type="term" value="F:rRNA (uridine-2'-O-)-methyltransferase activity"/>
    <property type="evidence" value="ECO:0007669"/>
    <property type="project" value="UniProtKB-UniRule"/>
</dbReference>
<evidence type="ECO:0000259" key="13">
    <source>
        <dbReference type="Pfam" id="PF01728"/>
    </source>
</evidence>
<dbReference type="HAMAP" id="MF_01547">
    <property type="entry name" value="RNA_methyltr_E"/>
    <property type="match status" value="1"/>
</dbReference>
<keyword evidence="11" id="KW-0963">Cytoplasm</keyword>
<comment type="similarity">
    <text evidence="11">Belongs to the class I-like SAM-binding methyltransferase superfamily. RNA methyltransferase RlmE family.</text>
</comment>
<evidence type="ECO:0000256" key="10">
    <source>
        <dbReference type="ARBA" id="ARBA00048970"/>
    </source>
</evidence>
<dbReference type="EMBL" id="CAADFN010000003">
    <property type="protein sequence ID" value="VFK13342.1"/>
    <property type="molecule type" value="Genomic_DNA"/>
</dbReference>
<feature type="binding site" evidence="11">
    <location>
        <position position="70"/>
    </location>
    <ligand>
        <name>S-adenosyl-L-methionine</name>
        <dbReference type="ChEBI" id="CHEBI:59789"/>
    </ligand>
</feature>
<evidence type="ECO:0000256" key="2">
    <source>
        <dbReference type="ARBA" id="ARBA00022603"/>
    </source>
</evidence>
<feature type="binding site" evidence="11">
    <location>
        <position position="111"/>
    </location>
    <ligand>
        <name>S-adenosyl-L-methionine</name>
        <dbReference type="ChEBI" id="CHEBI:59789"/>
    </ligand>
</feature>
<keyword evidence="2 11" id="KW-0489">Methyltransferase</keyword>
<evidence type="ECO:0000256" key="9">
    <source>
        <dbReference type="ARBA" id="ARBA00042745"/>
    </source>
</evidence>
<proteinExistence type="inferred from homology"/>
<dbReference type="FunFam" id="3.40.50.150:FF:000005">
    <property type="entry name" value="Ribosomal RNA large subunit methyltransferase E"/>
    <property type="match status" value="1"/>
</dbReference>
<evidence type="ECO:0000256" key="5">
    <source>
        <dbReference type="ARBA" id="ARBA00037569"/>
    </source>
</evidence>
<evidence type="ECO:0000256" key="11">
    <source>
        <dbReference type="HAMAP-Rule" id="MF_01547"/>
    </source>
</evidence>
<comment type="subcellular location">
    <subcellularLocation>
        <location evidence="11">Cytoplasm</location>
    </subcellularLocation>
</comment>
<feature type="active site" description="Proton acceptor" evidence="11 12">
    <location>
        <position position="151"/>
    </location>
</feature>
<evidence type="ECO:0000256" key="3">
    <source>
        <dbReference type="ARBA" id="ARBA00022679"/>
    </source>
</evidence>
<feature type="domain" description="Ribosomal RNA methyltransferase FtsJ" evidence="13">
    <location>
        <begin position="18"/>
        <end position="193"/>
    </location>
</feature>
<dbReference type="EC" id="2.1.1.166" evidence="6 11"/>
<dbReference type="InterPro" id="IPR002877">
    <property type="entry name" value="RNA_MeTrfase_FtsJ_dom"/>
</dbReference>
<organism evidence="14">
    <name type="scientific">Candidatus Kentrum sp. LFY</name>
    <dbReference type="NCBI Taxonomy" id="2126342"/>
    <lineage>
        <taxon>Bacteria</taxon>
        <taxon>Pseudomonadati</taxon>
        <taxon>Pseudomonadota</taxon>
        <taxon>Gammaproteobacteria</taxon>
        <taxon>Candidatus Kentrum</taxon>
    </lineage>
</organism>
<evidence type="ECO:0000256" key="4">
    <source>
        <dbReference type="ARBA" id="ARBA00022691"/>
    </source>
</evidence>
<dbReference type="Pfam" id="PF01728">
    <property type="entry name" value="FtsJ"/>
    <property type="match status" value="1"/>
</dbReference>
<name>A0A450W8F7_9GAMM</name>
<evidence type="ECO:0000256" key="6">
    <source>
        <dbReference type="ARBA" id="ARBA00038861"/>
    </source>
</evidence>
<feature type="binding site" evidence="11">
    <location>
        <position position="86"/>
    </location>
    <ligand>
        <name>S-adenosyl-L-methionine</name>
        <dbReference type="ChEBI" id="CHEBI:59789"/>
    </ligand>
</feature>
<accession>A0A450W8F7</accession>